<proteinExistence type="predicted"/>
<name>A0A388M885_CHABU</name>
<accession>A0A388M885</accession>
<organism evidence="1 2">
    <name type="scientific">Chara braunii</name>
    <name type="common">Braun's stonewort</name>
    <dbReference type="NCBI Taxonomy" id="69332"/>
    <lineage>
        <taxon>Eukaryota</taxon>
        <taxon>Viridiplantae</taxon>
        <taxon>Streptophyta</taxon>
        <taxon>Charophyceae</taxon>
        <taxon>Charales</taxon>
        <taxon>Characeae</taxon>
        <taxon>Chara</taxon>
    </lineage>
</organism>
<dbReference type="EMBL" id="BFEA01000838">
    <property type="protein sequence ID" value="GBG90760.1"/>
    <property type="molecule type" value="Genomic_DNA"/>
</dbReference>
<dbReference type="AlphaFoldDB" id="A0A388M885"/>
<evidence type="ECO:0000313" key="1">
    <source>
        <dbReference type="EMBL" id="GBG90760.1"/>
    </source>
</evidence>
<reference evidence="1 2" key="1">
    <citation type="journal article" date="2018" name="Cell">
        <title>The Chara Genome: Secondary Complexity and Implications for Plant Terrestrialization.</title>
        <authorList>
            <person name="Nishiyama T."/>
            <person name="Sakayama H."/>
            <person name="Vries J.D."/>
            <person name="Buschmann H."/>
            <person name="Saint-Marcoux D."/>
            <person name="Ullrich K.K."/>
            <person name="Haas F.B."/>
            <person name="Vanderstraeten L."/>
            <person name="Becker D."/>
            <person name="Lang D."/>
            <person name="Vosolsobe S."/>
            <person name="Rombauts S."/>
            <person name="Wilhelmsson P.K.I."/>
            <person name="Janitza P."/>
            <person name="Kern R."/>
            <person name="Heyl A."/>
            <person name="Rumpler F."/>
            <person name="Villalobos L.I.A.C."/>
            <person name="Clay J.M."/>
            <person name="Skokan R."/>
            <person name="Toyoda A."/>
            <person name="Suzuki Y."/>
            <person name="Kagoshima H."/>
            <person name="Schijlen E."/>
            <person name="Tajeshwar N."/>
            <person name="Catarino B."/>
            <person name="Hetherington A.J."/>
            <person name="Saltykova A."/>
            <person name="Bonnot C."/>
            <person name="Breuninger H."/>
            <person name="Symeonidi A."/>
            <person name="Radhakrishnan G.V."/>
            <person name="Van Nieuwerburgh F."/>
            <person name="Deforce D."/>
            <person name="Chang C."/>
            <person name="Karol K.G."/>
            <person name="Hedrich R."/>
            <person name="Ulvskov P."/>
            <person name="Glockner G."/>
            <person name="Delwiche C.F."/>
            <person name="Petrasek J."/>
            <person name="Van de Peer Y."/>
            <person name="Friml J."/>
            <person name="Beilby M."/>
            <person name="Dolan L."/>
            <person name="Kohara Y."/>
            <person name="Sugano S."/>
            <person name="Fujiyama A."/>
            <person name="Delaux P.-M."/>
            <person name="Quint M."/>
            <person name="TheiBen G."/>
            <person name="Hagemann M."/>
            <person name="Harholt J."/>
            <person name="Dunand C."/>
            <person name="Zachgo S."/>
            <person name="Langdale J."/>
            <person name="Maumus F."/>
            <person name="Straeten D.V.D."/>
            <person name="Gould S.B."/>
            <person name="Rensing S.A."/>
        </authorList>
    </citation>
    <scope>NUCLEOTIDE SEQUENCE [LARGE SCALE GENOMIC DNA]</scope>
    <source>
        <strain evidence="1 2">S276</strain>
    </source>
</reference>
<dbReference type="Gramene" id="GBG90760">
    <property type="protein sequence ID" value="GBG90760"/>
    <property type="gene ID" value="CBR_g51266"/>
</dbReference>
<protein>
    <submittedName>
        <fullName evidence="1">Uncharacterized protein</fullName>
    </submittedName>
</protein>
<dbReference type="Proteomes" id="UP000265515">
    <property type="component" value="Unassembled WGS sequence"/>
</dbReference>
<keyword evidence="2" id="KW-1185">Reference proteome</keyword>
<comment type="caution">
    <text evidence="1">The sequence shown here is derived from an EMBL/GenBank/DDBJ whole genome shotgun (WGS) entry which is preliminary data.</text>
</comment>
<evidence type="ECO:0000313" key="2">
    <source>
        <dbReference type="Proteomes" id="UP000265515"/>
    </source>
</evidence>
<sequence length="435" mass="45481">MASPMRALSALAPATGSTAIATTTTTDAVAGAARGGCASSLRCLVSKSTVVIAHTTNVGLPPCDSSTTPLTRLSPSTELIAAAIALSSRLRCNGLPPPSPLECRIPHPRGGSLSIAARSCSVGDIKNSLILPAPSASSAALSASSSTSALSSASPAPRMSSWNHGGVRSLPWNGSSQPLTTSMAVPVFQSMDAEEILVVASVPIPVVRGEMAAGEAMAVGSDGVDSAATACCCAHSDERPGFNHAISSALQGGGIPWKIEGRQEPCALRDARLFRAEASGICSSLATALEHAHEPLQPHWRSLPGMAMHMDDEPTPDWNDRSGGGGGGCAASQSRPRSRLYGLYGACGWSGLVRRKERKQHACSWSATAEVETMRRFTELSQQPALSPSTIRIWTRIKTSWDSMRPHFCSAVLPRQTRVEPMATSSRLQLLCFSM</sequence>
<gene>
    <name evidence="1" type="ORF">CBR_g51266</name>
</gene>